<accession>A0ABS8Q0R9</accession>
<keyword evidence="1" id="KW-0472">Membrane</keyword>
<feature type="transmembrane region" description="Helical" evidence="1">
    <location>
        <begin position="68"/>
        <end position="95"/>
    </location>
</feature>
<gene>
    <name evidence="2" type="ORF">LQ564_03345</name>
</gene>
<evidence type="ECO:0000313" key="3">
    <source>
        <dbReference type="Proteomes" id="UP001179361"/>
    </source>
</evidence>
<dbReference type="Proteomes" id="UP001179361">
    <property type="component" value="Unassembled WGS sequence"/>
</dbReference>
<evidence type="ECO:0000313" key="2">
    <source>
        <dbReference type="EMBL" id="MCD2515344.1"/>
    </source>
</evidence>
<comment type="caution">
    <text evidence="2">The sequence shown here is derived from an EMBL/GenBank/DDBJ whole genome shotgun (WGS) entry which is preliminary data.</text>
</comment>
<dbReference type="InterPro" id="IPR018688">
    <property type="entry name" value="PpoB2-like"/>
</dbReference>
<keyword evidence="1" id="KW-1133">Transmembrane helix</keyword>
<name>A0ABS8Q0R9_9BURK</name>
<feature type="transmembrane region" description="Helical" evidence="1">
    <location>
        <begin position="239"/>
        <end position="259"/>
    </location>
</feature>
<feature type="transmembrane region" description="Helical" evidence="1">
    <location>
        <begin position="107"/>
        <end position="131"/>
    </location>
</feature>
<organism evidence="2 3">
    <name type="scientific">Massilia phyllostachyos</name>
    <dbReference type="NCBI Taxonomy" id="2898585"/>
    <lineage>
        <taxon>Bacteria</taxon>
        <taxon>Pseudomonadati</taxon>
        <taxon>Pseudomonadota</taxon>
        <taxon>Betaproteobacteria</taxon>
        <taxon>Burkholderiales</taxon>
        <taxon>Oxalobacteraceae</taxon>
        <taxon>Telluria group</taxon>
        <taxon>Massilia</taxon>
    </lineage>
</organism>
<dbReference type="EMBL" id="JAJNOC010000001">
    <property type="protein sequence ID" value="MCD2515344.1"/>
    <property type="molecule type" value="Genomic_DNA"/>
</dbReference>
<dbReference type="Pfam" id="PF09948">
    <property type="entry name" value="PpoB2"/>
    <property type="match status" value="1"/>
</dbReference>
<keyword evidence="3" id="KW-1185">Reference proteome</keyword>
<sequence length="260" mass="27119">MNVSVVDERPGPPLAMALAWAALLACACWAWLAFQGMQAPPAPVQLSSPAVAGPPPAPLRAGQLVLVFAMWTALYVALLLPAAAVAVAAVSRIAGRRSLAGARLAPWLFALGCLLAWTGFAAIVTLLFWTLHDAGMLDATLAVRHPAASGLVLVAAGAWQWTSSKHACLQYCRAPFPALLSGWSKGRLAALWQGAEHARTVLGCYWLIVLLPLTGGPGNPGMVAAVGLLLLAELRLRDATLPACLAGLGMVAWGTRLLFP</sequence>
<keyword evidence="1" id="KW-0812">Transmembrane</keyword>
<evidence type="ECO:0000256" key="1">
    <source>
        <dbReference type="SAM" id="Phobius"/>
    </source>
</evidence>
<protein>
    <submittedName>
        <fullName evidence="2">DUF2182 domain-containing protein</fullName>
    </submittedName>
</protein>
<feature type="transmembrane region" description="Helical" evidence="1">
    <location>
        <begin position="205"/>
        <end position="232"/>
    </location>
</feature>
<dbReference type="RefSeq" id="WP_231056654.1">
    <property type="nucleotide sequence ID" value="NZ_JAJNOC010000001.1"/>
</dbReference>
<reference evidence="2" key="1">
    <citation type="submission" date="2021-11" db="EMBL/GenBank/DDBJ databases">
        <title>The complete genome of Massilia sp sp. G4R7.</title>
        <authorList>
            <person name="Liu L."/>
            <person name="Yue J."/>
            <person name="Yuan J."/>
            <person name="Yang F."/>
            <person name="Li L."/>
        </authorList>
    </citation>
    <scope>NUCLEOTIDE SEQUENCE</scope>
    <source>
        <strain evidence="2">G4R7</strain>
    </source>
</reference>
<proteinExistence type="predicted"/>